<dbReference type="GO" id="GO:0000027">
    <property type="term" value="P:ribosomal large subunit assembly"/>
    <property type="evidence" value="ECO:0007669"/>
    <property type="project" value="TreeGrafter"/>
</dbReference>
<name>A0AB34JWQ9_PRYPA</name>
<dbReference type="PANTHER" id="PTHR13634:SF0">
    <property type="entry name" value="RIBOSOME BIOGENESIS PROTEIN BRX1 HOMOLOG"/>
    <property type="match status" value="1"/>
</dbReference>
<feature type="domain" description="Brix" evidence="6">
    <location>
        <begin position="43"/>
        <end position="239"/>
    </location>
</feature>
<reference evidence="7 8" key="1">
    <citation type="journal article" date="2024" name="Science">
        <title>Giant polyketide synthase enzymes in the biosynthesis of giant marine polyether toxins.</title>
        <authorList>
            <person name="Fallon T.R."/>
            <person name="Shende V.V."/>
            <person name="Wierzbicki I.H."/>
            <person name="Pendleton A.L."/>
            <person name="Watervoot N.F."/>
            <person name="Auber R.P."/>
            <person name="Gonzalez D.J."/>
            <person name="Wisecaver J.H."/>
            <person name="Moore B.S."/>
        </authorList>
    </citation>
    <scope>NUCLEOTIDE SEQUENCE [LARGE SCALE GENOMIC DNA]</scope>
    <source>
        <strain evidence="7 8">12B1</strain>
    </source>
</reference>
<organism evidence="7 8">
    <name type="scientific">Prymnesium parvum</name>
    <name type="common">Toxic golden alga</name>
    <dbReference type="NCBI Taxonomy" id="97485"/>
    <lineage>
        <taxon>Eukaryota</taxon>
        <taxon>Haptista</taxon>
        <taxon>Haptophyta</taxon>
        <taxon>Prymnesiophyceae</taxon>
        <taxon>Prymnesiales</taxon>
        <taxon>Prymnesiaceae</taxon>
        <taxon>Prymnesium</taxon>
    </lineage>
</organism>
<protein>
    <recommendedName>
        <fullName evidence="6">Brix domain-containing protein</fullName>
    </recommendedName>
</protein>
<dbReference type="GO" id="GO:0006364">
    <property type="term" value="P:rRNA processing"/>
    <property type="evidence" value="ECO:0007669"/>
    <property type="project" value="InterPro"/>
</dbReference>
<dbReference type="AlphaFoldDB" id="A0AB34JWQ9"/>
<feature type="region of interest" description="Disordered" evidence="5">
    <location>
        <begin position="1"/>
        <end position="35"/>
    </location>
</feature>
<keyword evidence="4" id="KW-0539">Nucleus</keyword>
<proteinExistence type="inferred from homology"/>
<evidence type="ECO:0000313" key="8">
    <source>
        <dbReference type="Proteomes" id="UP001515480"/>
    </source>
</evidence>
<dbReference type="EMBL" id="JBGBPQ010000004">
    <property type="protein sequence ID" value="KAL1525342.1"/>
    <property type="molecule type" value="Genomic_DNA"/>
</dbReference>
<evidence type="ECO:0000259" key="6">
    <source>
        <dbReference type="PROSITE" id="PS50833"/>
    </source>
</evidence>
<dbReference type="PROSITE" id="PS50833">
    <property type="entry name" value="BRIX"/>
    <property type="match status" value="1"/>
</dbReference>
<dbReference type="Pfam" id="PF04427">
    <property type="entry name" value="Brix"/>
    <property type="match status" value="1"/>
</dbReference>
<evidence type="ECO:0000256" key="5">
    <source>
        <dbReference type="SAM" id="MobiDB-lite"/>
    </source>
</evidence>
<evidence type="ECO:0000256" key="1">
    <source>
        <dbReference type="ARBA" id="ARBA00004604"/>
    </source>
</evidence>
<keyword evidence="3" id="KW-0690">Ribosome biogenesis</keyword>
<dbReference type="GO" id="GO:0019843">
    <property type="term" value="F:rRNA binding"/>
    <property type="evidence" value="ECO:0007669"/>
    <property type="project" value="InterPro"/>
</dbReference>
<dbReference type="SMART" id="SM00879">
    <property type="entry name" value="Brix"/>
    <property type="match status" value="1"/>
</dbReference>
<comment type="subcellular location">
    <subcellularLocation>
        <location evidence="1">Nucleus</location>
        <location evidence="1">Nucleolus</location>
    </subcellularLocation>
</comment>
<dbReference type="InterPro" id="IPR026532">
    <property type="entry name" value="BRX1"/>
</dbReference>
<dbReference type="InterPro" id="IPR007109">
    <property type="entry name" value="Brix"/>
</dbReference>
<keyword evidence="8" id="KW-1185">Reference proteome</keyword>
<evidence type="ECO:0000256" key="4">
    <source>
        <dbReference type="ARBA" id="ARBA00023242"/>
    </source>
</evidence>
<comment type="similarity">
    <text evidence="2">Belongs to the BRX1 family.</text>
</comment>
<sequence>MANPNPKRNDARAAEKAKPPAPASTSRASTYSQVARRTTHIKKKLLVLSSRGITAAYVELMENLIKLLPHAKKEPKFDKSSPVSEIGEIAEDRGCRFAVYFETRKKKDLYIWMGATEHGPSVKFLVSQIRPLRDMRLTGNCLLGSRPILSFDAQFDSSPQHCVLKQLFIEVFATPKGHPNSKPFHDHVLHFGWAAGKILVRHYQIVPPLHDKKQEDESLVEIGPRFTLTPIKIFSGLFGGETIYSSGDYVTPNAVRSAQKRKRSEKTVSHVQQKEARRERINVKNIDKMPYDPLNKMSIFAE</sequence>
<dbReference type="PANTHER" id="PTHR13634">
    <property type="entry name" value="RIBOSOME BIOGENESIS PROTEIN BRIX"/>
    <property type="match status" value="1"/>
</dbReference>
<gene>
    <name evidence="7" type="ORF">AB1Y20_020202</name>
</gene>
<accession>A0AB34JWQ9</accession>
<feature type="compositionally biased region" description="Basic and acidic residues" evidence="5">
    <location>
        <begin position="265"/>
        <end position="276"/>
    </location>
</feature>
<dbReference type="SUPFAM" id="SSF52954">
    <property type="entry name" value="Class II aaRS ABD-related"/>
    <property type="match status" value="1"/>
</dbReference>
<dbReference type="Proteomes" id="UP001515480">
    <property type="component" value="Unassembled WGS sequence"/>
</dbReference>
<feature type="region of interest" description="Disordered" evidence="5">
    <location>
        <begin position="256"/>
        <end position="276"/>
    </location>
</feature>
<evidence type="ECO:0000256" key="2">
    <source>
        <dbReference type="ARBA" id="ARBA00006369"/>
    </source>
</evidence>
<evidence type="ECO:0000256" key="3">
    <source>
        <dbReference type="ARBA" id="ARBA00022517"/>
    </source>
</evidence>
<feature type="compositionally biased region" description="Basic and acidic residues" evidence="5">
    <location>
        <begin position="7"/>
        <end position="18"/>
    </location>
</feature>
<comment type="caution">
    <text evidence="7">The sequence shown here is derived from an EMBL/GenBank/DDBJ whole genome shotgun (WGS) entry which is preliminary data.</text>
</comment>
<dbReference type="GO" id="GO:0005730">
    <property type="term" value="C:nucleolus"/>
    <property type="evidence" value="ECO:0007669"/>
    <property type="project" value="UniProtKB-SubCell"/>
</dbReference>
<evidence type="ECO:0000313" key="7">
    <source>
        <dbReference type="EMBL" id="KAL1525342.1"/>
    </source>
</evidence>